<dbReference type="Proteomes" id="UP000008867">
    <property type="component" value="Chromosome 2"/>
</dbReference>
<name>E6ZTV5_SPORE</name>
<sequence length="155" mass="17111">MSTLSCSKNSSLDPCSPCSMPGRHVNSARGSTWTSAGDVESCCDEHGGRERPVVTKVYSSMWCRSCKLNAEQSLPIATMQDATIDSSNLRRVQIGLTRRFDTNTQDVALPLSASLPLALSRCESTLGPSTILYLDVRRRRKSVQTNVFRRVKERA</sequence>
<organism evidence="1 2">
    <name type="scientific">Sporisorium reilianum (strain SRZ2)</name>
    <name type="common">Maize head smut fungus</name>
    <dbReference type="NCBI Taxonomy" id="999809"/>
    <lineage>
        <taxon>Eukaryota</taxon>
        <taxon>Fungi</taxon>
        <taxon>Dikarya</taxon>
        <taxon>Basidiomycota</taxon>
        <taxon>Ustilaginomycotina</taxon>
        <taxon>Ustilaginomycetes</taxon>
        <taxon>Ustilaginales</taxon>
        <taxon>Ustilaginaceae</taxon>
        <taxon>Sporisorium</taxon>
    </lineage>
</organism>
<dbReference type="EMBL" id="FQ311441">
    <property type="protein sequence ID" value="CBQ70662.1"/>
    <property type="molecule type" value="Genomic_DNA"/>
</dbReference>
<protein>
    <submittedName>
        <fullName evidence="1">Uncharacterized protein</fullName>
    </submittedName>
</protein>
<proteinExistence type="predicted"/>
<gene>
    <name evidence="1" type="ORF">sr02685</name>
</gene>
<evidence type="ECO:0000313" key="1">
    <source>
        <dbReference type="EMBL" id="CBQ70662.1"/>
    </source>
</evidence>
<keyword evidence="2" id="KW-1185">Reference proteome</keyword>
<dbReference type="HOGENOM" id="CLU_1696635_0_0_1"/>
<dbReference type="AlphaFoldDB" id="E6ZTV5"/>
<accession>E6ZTV5</accession>
<dbReference type="VEuPathDB" id="FungiDB:sr02685"/>
<reference evidence="1 2" key="1">
    <citation type="journal article" date="2010" name="Science">
        <title>Pathogenicity determinants in smut fungi revealed by genome comparison.</title>
        <authorList>
            <person name="Schirawski J."/>
            <person name="Mannhaupt G."/>
            <person name="Muench K."/>
            <person name="Brefort T."/>
            <person name="Schipper K."/>
            <person name="Doehlemann G."/>
            <person name="Di Stasio M."/>
            <person name="Roessel N."/>
            <person name="Mendoza-Mendoza A."/>
            <person name="Pester D."/>
            <person name="Mueller O."/>
            <person name="Winterberg B."/>
            <person name="Meyer E."/>
            <person name="Ghareeb H."/>
            <person name="Wollenberg T."/>
            <person name="Muensterkoetter M."/>
            <person name="Wong P."/>
            <person name="Walter M."/>
            <person name="Stukenbrock E."/>
            <person name="Gueldener U."/>
            <person name="Kahmann R."/>
        </authorList>
    </citation>
    <scope>NUCLEOTIDE SEQUENCE [LARGE SCALE GENOMIC DNA]</scope>
    <source>
        <strain evidence="2">SRZ2</strain>
    </source>
</reference>
<evidence type="ECO:0000313" key="2">
    <source>
        <dbReference type="Proteomes" id="UP000008867"/>
    </source>
</evidence>